<dbReference type="GO" id="GO:0016042">
    <property type="term" value="P:lipid catabolic process"/>
    <property type="evidence" value="ECO:0007669"/>
    <property type="project" value="UniProtKB-KW"/>
</dbReference>
<feature type="signal peptide" evidence="4">
    <location>
        <begin position="1"/>
        <end position="28"/>
    </location>
</feature>
<dbReference type="InterPro" id="IPR008265">
    <property type="entry name" value="Lipase_GDSL_AS"/>
</dbReference>
<dbReference type="AlphaFoldDB" id="I1J0V0"/>
<gene>
    <name evidence="5" type="ORF">BRADI_5g19050v3</name>
</gene>
<dbReference type="Proteomes" id="UP000008810">
    <property type="component" value="Chromosome 5"/>
</dbReference>
<keyword evidence="7" id="KW-1185">Reference proteome</keyword>
<dbReference type="InterPro" id="IPR035669">
    <property type="entry name" value="SGNH_plant_lipase-like"/>
</dbReference>
<evidence type="ECO:0000313" key="7">
    <source>
        <dbReference type="Proteomes" id="UP000008810"/>
    </source>
</evidence>
<reference evidence="5" key="2">
    <citation type="submission" date="2017-06" db="EMBL/GenBank/DDBJ databases">
        <title>WGS assembly of Brachypodium distachyon.</title>
        <authorList>
            <consortium name="The International Brachypodium Initiative"/>
            <person name="Lucas S."/>
            <person name="Harmon-Smith M."/>
            <person name="Lail K."/>
            <person name="Tice H."/>
            <person name="Grimwood J."/>
            <person name="Bruce D."/>
            <person name="Barry K."/>
            <person name="Shu S."/>
            <person name="Lindquist E."/>
            <person name="Wang M."/>
            <person name="Pitluck S."/>
            <person name="Vogel J.P."/>
            <person name="Garvin D.F."/>
            <person name="Mockler T.C."/>
            <person name="Schmutz J."/>
            <person name="Rokhsar D."/>
            <person name="Bevan M.W."/>
        </authorList>
    </citation>
    <scope>NUCLEOTIDE SEQUENCE</scope>
    <source>
        <strain evidence="5">Bd21</strain>
    </source>
</reference>
<accession>I1J0V0</accession>
<dbReference type="InterPro" id="IPR036514">
    <property type="entry name" value="SGNH_hydro_sf"/>
</dbReference>
<dbReference type="Pfam" id="PF00657">
    <property type="entry name" value="Lipase_GDSL"/>
    <property type="match status" value="1"/>
</dbReference>
<evidence type="ECO:0000256" key="2">
    <source>
        <dbReference type="ARBA" id="ARBA00022801"/>
    </source>
</evidence>
<reference evidence="5 6" key="1">
    <citation type="journal article" date="2010" name="Nature">
        <title>Genome sequencing and analysis of the model grass Brachypodium distachyon.</title>
        <authorList>
            <consortium name="International Brachypodium Initiative"/>
        </authorList>
    </citation>
    <scope>NUCLEOTIDE SEQUENCE [LARGE SCALE GENOMIC DNA]</scope>
    <source>
        <strain evidence="5 6">Bd21</strain>
    </source>
</reference>
<dbReference type="HOGENOM" id="CLU_015101_0_0_1"/>
<name>I1J0V0_BRADI</name>
<dbReference type="EMBL" id="CM000884">
    <property type="protein sequence ID" value="KQJ84162.1"/>
    <property type="molecule type" value="Genomic_DNA"/>
</dbReference>
<protein>
    <submittedName>
        <fullName evidence="5 6">Uncharacterized protein</fullName>
    </submittedName>
</protein>
<evidence type="ECO:0000256" key="1">
    <source>
        <dbReference type="ARBA" id="ARBA00008668"/>
    </source>
</evidence>
<evidence type="ECO:0000313" key="6">
    <source>
        <dbReference type="EnsemblPlants" id="KQJ84162"/>
    </source>
</evidence>
<dbReference type="Gene3D" id="3.40.50.1110">
    <property type="entry name" value="SGNH hydrolase"/>
    <property type="match status" value="1"/>
</dbReference>
<dbReference type="FunCoup" id="I1J0V0">
    <property type="interactions" value="72"/>
</dbReference>
<keyword evidence="3" id="KW-0442">Lipid degradation</keyword>
<dbReference type="PROSITE" id="PS01098">
    <property type="entry name" value="LIPASE_GDSL_SER"/>
    <property type="match status" value="1"/>
</dbReference>
<dbReference type="PANTHER" id="PTHR45648:SF5">
    <property type="entry name" value="OS04G0577300 PROTEIN"/>
    <property type="match status" value="1"/>
</dbReference>
<sequence length="369" mass="39867">MAVLPPPCCSSFLTALMLLLFRPSPASPHAFFIFGDSLVDAGNNDYLVTLSKANAPPYGVDFSFSGGKPTGRFTNGRTIADVIGEALGQDTFAPPYLAPNSSAEVINSGANYASGSSGILDETGSFYIGRVPLGQQISYFEETKAQIVEIMGEKAAAEFLQKALFTVAVGSNDILEYLSPSIPFFGRQKSDPAVFLDTLVSNLAFHLKRLNELGARKFVIADVGPLGCIPYVRALEFIPAGECSAAANKLCEGYNKRLKRMINKLNQEMGPKSVFVYTNTHDIVMGIIRRHGQYGFDNALDPCCGGSFPPFLCIGVANSSSTLCEDRSKYVFWDAFHPTEAVNFIVAGEIVDGDAVAAWPINIRALFQY</sequence>
<dbReference type="KEGG" id="bdi:100835179"/>
<proteinExistence type="inferred from homology"/>
<dbReference type="OrthoDB" id="1600564at2759"/>
<evidence type="ECO:0000256" key="3">
    <source>
        <dbReference type="ARBA" id="ARBA00022963"/>
    </source>
</evidence>
<feature type="chain" id="PRO_5014095690" evidence="4">
    <location>
        <begin position="29"/>
        <end position="369"/>
    </location>
</feature>
<organism evidence="5">
    <name type="scientific">Brachypodium distachyon</name>
    <name type="common">Purple false brome</name>
    <name type="synonym">Trachynia distachya</name>
    <dbReference type="NCBI Taxonomy" id="15368"/>
    <lineage>
        <taxon>Eukaryota</taxon>
        <taxon>Viridiplantae</taxon>
        <taxon>Streptophyta</taxon>
        <taxon>Embryophyta</taxon>
        <taxon>Tracheophyta</taxon>
        <taxon>Spermatophyta</taxon>
        <taxon>Magnoliopsida</taxon>
        <taxon>Liliopsida</taxon>
        <taxon>Poales</taxon>
        <taxon>Poaceae</taxon>
        <taxon>BOP clade</taxon>
        <taxon>Pooideae</taxon>
        <taxon>Stipodae</taxon>
        <taxon>Brachypodieae</taxon>
        <taxon>Brachypodium</taxon>
    </lineage>
</organism>
<dbReference type="GO" id="GO:0016298">
    <property type="term" value="F:lipase activity"/>
    <property type="evidence" value="ECO:0007669"/>
    <property type="project" value="InterPro"/>
</dbReference>
<keyword evidence="2" id="KW-0378">Hydrolase</keyword>
<dbReference type="CDD" id="cd01837">
    <property type="entry name" value="SGNH_plant_lipase_like"/>
    <property type="match status" value="1"/>
</dbReference>
<evidence type="ECO:0000313" key="5">
    <source>
        <dbReference type="EMBL" id="KQJ84162.1"/>
    </source>
</evidence>
<evidence type="ECO:0000256" key="4">
    <source>
        <dbReference type="SAM" id="SignalP"/>
    </source>
</evidence>
<dbReference type="EnsemblPlants" id="KQJ84162">
    <property type="protein sequence ID" value="KQJ84162"/>
    <property type="gene ID" value="BRADI_5g19050v3"/>
</dbReference>
<dbReference type="InterPro" id="IPR001087">
    <property type="entry name" value="GDSL"/>
</dbReference>
<keyword evidence="4" id="KW-0732">Signal</keyword>
<keyword evidence="3" id="KW-0443">Lipid metabolism</keyword>
<dbReference type="Gramene" id="KQJ84162">
    <property type="protein sequence ID" value="KQJ84162"/>
    <property type="gene ID" value="BRADI_5g19050v3"/>
</dbReference>
<dbReference type="OMA" id="PPFICFK"/>
<dbReference type="InterPro" id="IPR051058">
    <property type="entry name" value="GDSL_Est/Lipase"/>
</dbReference>
<reference evidence="6" key="3">
    <citation type="submission" date="2018-08" db="UniProtKB">
        <authorList>
            <consortium name="EnsemblPlants"/>
        </authorList>
    </citation>
    <scope>IDENTIFICATION</scope>
    <source>
        <strain evidence="6">cv. Bd21</strain>
    </source>
</reference>
<comment type="similarity">
    <text evidence="1">Belongs to the 'GDSL' lipolytic enzyme family.</text>
</comment>
<dbReference type="eggNOG" id="ENOG502QR7P">
    <property type="taxonomic scope" value="Eukaryota"/>
</dbReference>
<dbReference type="SUPFAM" id="SSF52266">
    <property type="entry name" value="SGNH hydrolase"/>
    <property type="match status" value="1"/>
</dbReference>
<dbReference type="PANTHER" id="PTHR45648">
    <property type="entry name" value="GDSL LIPASE/ACYLHYDROLASE FAMILY PROTEIN (AFU_ORTHOLOGUE AFUA_4G14700)"/>
    <property type="match status" value="1"/>
</dbReference>